<keyword evidence="2" id="KW-1185">Reference proteome</keyword>
<accession>A0A9J5XS53</accession>
<name>A0A9J5XS53_SOLCO</name>
<dbReference type="EMBL" id="JACXVP010000008">
    <property type="protein sequence ID" value="KAG5591025.1"/>
    <property type="molecule type" value="Genomic_DNA"/>
</dbReference>
<protein>
    <submittedName>
        <fullName evidence="1">Uncharacterized protein</fullName>
    </submittedName>
</protein>
<proteinExistence type="predicted"/>
<reference evidence="1 2" key="1">
    <citation type="submission" date="2020-09" db="EMBL/GenBank/DDBJ databases">
        <title>De no assembly of potato wild relative species, Solanum commersonii.</title>
        <authorList>
            <person name="Cho K."/>
        </authorList>
    </citation>
    <scope>NUCLEOTIDE SEQUENCE [LARGE SCALE GENOMIC DNA]</scope>
    <source>
        <strain evidence="1">LZ3.2</strain>
        <tissue evidence="1">Leaf</tissue>
    </source>
</reference>
<dbReference type="Proteomes" id="UP000824120">
    <property type="component" value="Chromosome 8"/>
</dbReference>
<dbReference type="AlphaFoldDB" id="A0A9J5XS53"/>
<dbReference type="OrthoDB" id="1306017at2759"/>
<gene>
    <name evidence="1" type="ORF">H5410_041539</name>
</gene>
<sequence length="150" mass="16573">MLEELIIRLLTRWDSASPPSVLQGTSGSSIILSAIPPFTEVLLERFVPYSLTDQHRDEFNRLEQEATTSLVLSSGTFKSIIGHFTMIESSRHATQGSNIKKFYLQGMFSGYSSRGRDYLDQGTHGYQVSLVDAIIQSTNDAGGPRSSHTS</sequence>
<evidence type="ECO:0000313" key="1">
    <source>
        <dbReference type="EMBL" id="KAG5591025.1"/>
    </source>
</evidence>
<organism evidence="1 2">
    <name type="scientific">Solanum commersonii</name>
    <name type="common">Commerson's wild potato</name>
    <name type="synonym">Commerson's nightshade</name>
    <dbReference type="NCBI Taxonomy" id="4109"/>
    <lineage>
        <taxon>Eukaryota</taxon>
        <taxon>Viridiplantae</taxon>
        <taxon>Streptophyta</taxon>
        <taxon>Embryophyta</taxon>
        <taxon>Tracheophyta</taxon>
        <taxon>Spermatophyta</taxon>
        <taxon>Magnoliopsida</taxon>
        <taxon>eudicotyledons</taxon>
        <taxon>Gunneridae</taxon>
        <taxon>Pentapetalae</taxon>
        <taxon>asterids</taxon>
        <taxon>lamiids</taxon>
        <taxon>Solanales</taxon>
        <taxon>Solanaceae</taxon>
        <taxon>Solanoideae</taxon>
        <taxon>Solaneae</taxon>
        <taxon>Solanum</taxon>
    </lineage>
</organism>
<evidence type="ECO:0000313" key="2">
    <source>
        <dbReference type="Proteomes" id="UP000824120"/>
    </source>
</evidence>
<comment type="caution">
    <text evidence="1">The sequence shown here is derived from an EMBL/GenBank/DDBJ whole genome shotgun (WGS) entry which is preliminary data.</text>
</comment>